<dbReference type="Proteomes" id="UP000517712">
    <property type="component" value="Unassembled WGS sequence"/>
</dbReference>
<organism evidence="3 4">
    <name type="scientific">Microbacterium ginsengiterrae</name>
    <dbReference type="NCBI Taxonomy" id="546115"/>
    <lineage>
        <taxon>Bacteria</taxon>
        <taxon>Bacillati</taxon>
        <taxon>Actinomycetota</taxon>
        <taxon>Actinomycetes</taxon>
        <taxon>Micrococcales</taxon>
        <taxon>Microbacteriaceae</taxon>
        <taxon>Microbacterium</taxon>
    </lineage>
</organism>
<dbReference type="Pfam" id="PF01903">
    <property type="entry name" value="CbiX"/>
    <property type="match status" value="2"/>
</dbReference>
<dbReference type="EMBL" id="JACHMU010000001">
    <property type="protein sequence ID" value="MBB5744162.1"/>
    <property type="molecule type" value="Genomic_DNA"/>
</dbReference>
<keyword evidence="2" id="KW-0456">Lyase</keyword>
<evidence type="ECO:0000313" key="3">
    <source>
        <dbReference type="EMBL" id="MBB5744162.1"/>
    </source>
</evidence>
<dbReference type="Gene3D" id="3.40.50.1400">
    <property type="match status" value="2"/>
</dbReference>
<dbReference type="PANTHER" id="PTHR33542:SF5">
    <property type="entry name" value="FERROCHELATASE CHE1"/>
    <property type="match status" value="1"/>
</dbReference>
<accession>A0A7W9FCG4</accession>
<keyword evidence="1" id="KW-0479">Metal-binding</keyword>
<evidence type="ECO:0000256" key="1">
    <source>
        <dbReference type="ARBA" id="ARBA00022723"/>
    </source>
</evidence>
<name>A0A7W9FCG4_9MICO</name>
<dbReference type="PANTHER" id="PTHR33542">
    <property type="entry name" value="SIROHYDROCHLORIN FERROCHELATASE, CHLOROPLASTIC"/>
    <property type="match status" value="1"/>
</dbReference>
<dbReference type="InterPro" id="IPR050963">
    <property type="entry name" value="Sirohydro_Cobaltochel/CbiX"/>
</dbReference>
<dbReference type="RefSeq" id="WP_184284237.1">
    <property type="nucleotide sequence ID" value="NZ_BAAAPG010000001.1"/>
</dbReference>
<keyword evidence="4" id="KW-1185">Reference proteome</keyword>
<dbReference type="AlphaFoldDB" id="A0A7W9FCG4"/>
<evidence type="ECO:0000313" key="4">
    <source>
        <dbReference type="Proteomes" id="UP000517712"/>
    </source>
</evidence>
<evidence type="ECO:0000256" key="2">
    <source>
        <dbReference type="ARBA" id="ARBA00023239"/>
    </source>
</evidence>
<gene>
    <name evidence="3" type="ORF">HD600_002659</name>
</gene>
<dbReference type="GO" id="GO:0046872">
    <property type="term" value="F:metal ion binding"/>
    <property type="evidence" value="ECO:0007669"/>
    <property type="project" value="UniProtKB-KW"/>
</dbReference>
<comment type="caution">
    <text evidence="3">The sequence shown here is derived from an EMBL/GenBank/DDBJ whole genome shotgun (WGS) entry which is preliminary data.</text>
</comment>
<dbReference type="GO" id="GO:0016829">
    <property type="term" value="F:lyase activity"/>
    <property type="evidence" value="ECO:0007669"/>
    <property type="project" value="UniProtKB-KW"/>
</dbReference>
<dbReference type="SUPFAM" id="SSF53800">
    <property type="entry name" value="Chelatase"/>
    <property type="match status" value="1"/>
</dbReference>
<dbReference type="InterPro" id="IPR002762">
    <property type="entry name" value="CbiX-like"/>
</dbReference>
<sequence>MTALVACSHGTSDVAGRAAISSVIDDVRTLLPDVRVVSAVVDVEQPQIDEVLAREAVDDVVVVPVLLSVGYHTSVDISEAVGAHPRARQADPLGTHPLIADILVDRLAAALPDGWRDGDHVVLAAAGSSNPAAAQDVDLVAERLRTRVPAPVTVGFASASTPRVADAVAAARSAGARRVIAASHLLAPGFFAGLIRSAGPDVVTAPLAPDPRIARIITDRFRAMPR</sequence>
<protein>
    <submittedName>
        <fullName evidence="3">Sirohydrochlorin ferrochelatase</fullName>
    </submittedName>
</protein>
<proteinExistence type="predicted"/>
<reference evidence="3 4" key="1">
    <citation type="submission" date="2020-08" db="EMBL/GenBank/DDBJ databases">
        <title>Sequencing the genomes of 1000 actinobacteria strains.</title>
        <authorList>
            <person name="Klenk H.-P."/>
        </authorList>
    </citation>
    <scope>NUCLEOTIDE SEQUENCE [LARGE SCALE GENOMIC DNA]</scope>
    <source>
        <strain evidence="3 4">DSM 24823</strain>
    </source>
</reference>